<protein>
    <recommendedName>
        <fullName evidence="7">Autotransporter adhesin</fullName>
    </recommendedName>
</protein>
<dbReference type="GO" id="GO:0019867">
    <property type="term" value="C:outer membrane"/>
    <property type="evidence" value="ECO:0007669"/>
    <property type="project" value="InterPro"/>
</dbReference>
<evidence type="ECO:0000259" key="2">
    <source>
        <dbReference type="Pfam" id="PF05658"/>
    </source>
</evidence>
<dbReference type="Gene3D" id="2.150.10.10">
    <property type="entry name" value="Serralysin-like metalloprotease, C-terminal"/>
    <property type="match status" value="3"/>
</dbReference>
<dbReference type="InterPro" id="IPR011049">
    <property type="entry name" value="Serralysin-like_metalloprot_C"/>
</dbReference>
<evidence type="ECO:0000259" key="3">
    <source>
        <dbReference type="Pfam" id="PF05662"/>
    </source>
</evidence>
<dbReference type="InterPro" id="IPR024973">
    <property type="entry name" value="ESPR"/>
</dbReference>
<evidence type="ECO:0000256" key="1">
    <source>
        <dbReference type="SAM" id="MobiDB-lite"/>
    </source>
</evidence>
<evidence type="ECO:0008006" key="7">
    <source>
        <dbReference type="Google" id="ProtNLM"/>
    </source>
</evidence>
<dbReference type="InterPro" id="IPR008635">
    <property type="entry name" value="Coiled_stalk_dom"/>
</dbReference>
<dbReference type="AlphaFoldDB" id="A0A4S2QE82"/>
<feature type="domain" description="Trimeric autotransporter adhesin YadA-like head" evidence="2">
    <location>
        <begin position="345"/>
        <end position="366"/>
    </location>
</feature>
<feature type="domain" description="Trimeric autotransporter adhesin YadA-like stalk" evidence="3">
    <location>
        <begin position="624"/>
        <end position="666"/>
    </location>
</feature>
<dbReference type="Proteomes" id="UP000310576">
    <property type="component" value="Unassembled WGS sequence"/>
</dbReference>
<feature type="domain" description="Trimeric autotransporter adhesin YadA-like head" evidence="2">
    <location>
        <begin position="158"/>
        <end position="179"/>
    </location>
</feature>
<name>A0A4S2QE82_9PAST</name>
<dbReference type="SUPFAM" id="SSF101967">
    <property type="entry name" value="Adhesin YadA, collagen-binding domain"/>
    <property type="match status" value="2"/>
</dbReference>
<dbReference type="RefSeq" id="WP_136125660.1">
    <property type="nucleotide sequence ID" value="NZ_QXNG01000051.1"/>
</dbReference>
<feature type="domain" description="Trimeric autotransporter adhesin YadA-like stalk" evidence="3">
    <location>
        <begin position="418"/>
        <end position="460"/>
    </location>
</feature>
<accession>A0A4S2QE82</accession>
<organism evidence="5 6">
    <name type="scientific">Rodentibacter pneumotropicus</name>
    <dbReference type="NCBI Taxonomy" id="758"/>
    <lineage>
        <taxon>Bacteria</taxon>
        <taxon>Pseudomonadati</taxon>
        <taxon>Pseudomonadota</taxon>
        <taxon>Gammaproteobacteria</taxon>
        <taxon>Pasteurellales</taxon>
        <taxon>Pasteurellaceae</taxon>
        <taxon>Rodentibacter</taxon>
    </lineage>
</organism>
<feature type="domain" description="Trimeric autotransporter adhesin YadA-like stalk" evidence="3">
    <location>
        <begin position="956"/>
        <end position="997"/>
    </location>
</feature>
<feature type="domain" description="ESPR" evidence="4">
    <location>
        <begin position="1"/>
        <end position="35"/>
    </location>
</feature>
<feature type="domain" description="Trimeric autotransporter adhesin YadA-like head" evidence="2">
    <location>
        <begin position="195"/>
        <end position="221"/>
    </location>
</feature>
<evidence type="ECO:0000259" key="4">
    <source>
        <dbReference type="Pfam" id="PF13018"/>
    </source>
</evidence>
<dbReference type="Pfam" id="PF05662">
    <property type="entry name" value="YadA_stalk"/>
    <property type="match status" value="3"/>
</dbReference>
<dbReference type="EMBL" id="QXNG01000051">
    <property type="protein sequence ID" value="THA15352.1"/>
    <property type="molecule type" value="Genomic_DNA"/>
</dbReference>
<comment type="caution">
    <text evidence="5">The sequence shown here is derived from an EMBL/GenBank/DDBJ whole genome shotgun (WGS) entry which is preliminary data.</text>
</comment>
<dbReference type="Gene3D" id="6.20.50.100">
    <property type="match status" value="1"/>
</dbReference>
<dbReference type="SUPFAM" id="SSF51161">
    <property type="entry name" value="Trimeric LpxA-like enzymes"/>
    <property type="match status" value="1"/>
</dbReference>
<proteinExistence type="predicted"/>
<feature type="region of interest" description="Disordered" evidence="1">
    <location>
        <begin position="691"/>
        <end position="710"/>
    </location>
</feature>
<feature type="domain" description="Trimeric autotransporter adhesin YadA-like head" evidence="2">
    <location>
        <begin position="223"/>
        <end position="249"/>
    </location>
</feature>
<reference evidence="5 6" key="1">
    <citation type="journal article" date="2019" name="Vet. Microbiol.">
        <title>Development of multi locus sequence typing (MLST) of Rodentibacter pneumotropicus.</title>
        <authorList>
            <person name="Adhikary S."/>
            <person name="Bisgaard M."/>
            <person name="Boot R."/>
            <person name="Benga L."/>
            <person name="Nicklas W."/>
            <person name="Christensen H."/>
        </authorList>
    </citation>
    <scope>NUCLEOTIDE SEQUENCE [LARGE SCALE GENOMIC DNA]</scope>
    <source>
        <strain evidence="5 6">1596_07</strain>
    </source>
</reference>
<gene>
    <name evidence="5" type="ORF">D3M76_05730</name>
</gene>
<evidence type="ECO:0000313" key="5">
    <source>
        <dbReference type="EMBL" id="THA15352.1"/>
    </source>
</evidence>
<dbReference type="CDD" id="cd12820">
    <property type="entry name" value="LbR_YadA-like"/>
    <property type="match status" value="2"/>
</dbReference>
<evidence type="ECO:0000313" key="6">
    <source>
        <dbReference type="Proteomes" id="UP000310576"/>
    </source>
</evidence>
<dbReference type="Gene3D" id="1.20.5.170">
    <property type="match status" value="1"/>
</dbReference>
<feature type="non-terminal residue" evidence="5">
    <location>
        <position position="1079"/>
    </location>
</feature>
<dbReference type="Pfam" id="PF05658">
    <property type="entry name" value="YadA_head"/>
    <property type="match status" value="6"/>
</dbReference>
<feature type="domain" description="Trimeric autotransporter adhesin YadA-like head" evidence="2">
    <location>
        <begin position="300"/>
        <end position="321"/>
    </location>
</feature>
<feature type="domain" description="Trimeric autotransporter adhesin YadA-like head" evidence="2">
    <location>
        <begin position="252"/>
        <end position="277"/>
    </location>
</feature>
<dbReference type="InterPro" id="IPR008640">
    <property type="entry name" value="Adhesin_Head_dom"/>
</dbReference>
<sequence length="1079" mass="107761">MNKIFKVIFNHTTQTWMAVSELAKGHCKSSSNSTVEVSDKSEVKGKSFAGIKTIAITSAVMMAVVVPNAFAIQAGSGEIKHKSGQGTAIAGGEATGDSNAIAIGIENNKQWGETRAKAAAPGAIAIGTGSNVTTRIGVALGYRASATGSNNGDQDFPSVAVGGYTNANGLEATAVGGRSQADGRGTASFGANATANGEGATAVGFKSNATNAGATAVGTNSLANGETATAVGGNSNATGKGAVALGANTTTSGEGSTAIGFLSKSTAAGGTAIGMNTTVGTGVAIGRNASASNGRSDKASVAIGVDAMANGELGTAIGRGAISESGETVALGSGAHAGGAYHNHGVALGAKSKANHEGGVALGYDSKTEEAKTSKNLSVKNDSGTNVNSSDFAGASVGGSPWTGTKVVSVGNEKTKRQIINVAAGRVSETSTDAINGSQLYQAMKHTGFNIQQNGSTKSRINNDGLVNFTDGDYTTAVVTDGDNSSSVKMNVVTQGISTDAKGMTSVSGNTAGLTTAETVSGAINSALNNSSFLLKANGDAGEKITRNSEINIKSGNNSNINVSRNGSTITIKTVDNPNFSNVTANGSLTVSDKSNLRGDVLLGGEGKTITFQGKSNVDMGGNKIANVANGTEKTDAVNKGQLDAVSTVANAANTTANTANSTANAANTTANTANSTANAANTTANTANTTANAANTTANTANTTANTANTTANTANTTANAANTTANTANTTANTALNKVNKGWNINTGKAEGGNVEGNSSTNVQMGDTVKVIAGKNLNITQNGKDITLSVNDSPNFTSITTSNGASIGGDLTVNGTTKTKDLNVTNNANIEKNLTVKGDSTVKGNSTIEGTTTTKDLNVTNNANIEKNLTVKGNSTVEGTTTTKDLNVTNNATVNNLTATNGTITNLTSENGTFSKNLTSTGETLLSGNTTIGGQDKTFTVANGTKVDMGGNVISNITDGNISAGSKDAITGGQLHSTIQNITTNLTNQGMNFTGNNGVVVTRKLGETLTVQGSLAENKEADSSNIRTVANATTGAIEIVMAKDPTFRNLTATGNTTVGGDLGVNGTTTTKNLNVTN</sequence>
<dbReference type="Pfam" id="PF13018">
    <property type="entry name" value="ESPR"/>
    <property type="match status" value="1"/>
</dbReference>
<dbReference type="InterPro" id="IPR011004">
    <property type="entry name" value="Trimer_LpxA-like_sf"/>
</dbReference>